<dbReference type="OrthoDB" id="5297065at2"/>
<accession>A0A4Q7DHY1</accession>
<evidence type="ECO:0000313" key="14">
    <source>
        <dbReference type="Proteomes" id="UP000293550"/>
    </source>
</evidence>
<comment type="subcellular location">
    <subcellularLocation>
        <location evidence="1">Membrane</location>
        <topology evidence="1">Multi-pass membrane protein</topology>
    </subcellularLocation>
</comment>
<keyword evidence="9" id="KW-0325">Glycoprotein</keyword>
<sequence>MMLKRDNELELFLESNRGHEFIGVLVLLNAVLWGIQTFSWAQHPDIVSLLHHFDSVFLGVFLVELVVRIYASGWRSFEKGWNLFDAFVILIALVPSTGPLSILRTLRLLRVERLISLFPRMPWRLH</sequence>
<dbReference type="PANTHER" id="PTHR45628:SF7">
    <property type="entry name" value="VOLTAGE-DEPENDENT CALCIUM CHANNEL TYPE A SUBUNIT ALPHA-1"/>
    <property type="match status" value="1"/>
</dbReference>
<evidence type="ECO:0000256" key="7">
    <source>
        <dbReference type="ARBA" id="ARBA00023065"/>
    </source>
</evidence>
<evidence type="ECO:0000256" key="3">
    <source>
        <dbReference type="ARBA" id="ARBA00022692"/>
    </source>
</evidence>
<dbReference type="EMBL" id="SCFB01000004">
    <property type="protein sequence ID" value="RZI46561.1"/>
    <property type="molecule type" value="Genomic_DNA"/>
</dbReference>
<feature type="transmembrane region" description="Helical" evidence="11">
    <location>
        <begin position="83"/>
        <end position="103"/>
    </location>
</feature>
<proteinExistence type="predicted"/>
<evidence type="ECO:0000256" key="2">
    <source>
        <dbReference type="ARBA" id="ARBA00022448"/>
    </source>
</evidence>
<keyword evidence="8 11" id="KW-0472">Membrane</keyword>
<keyword evidence="4" id="KW-0106">Calcium</keyword>
<feature type="transmembrane region" description="Helical" evidence="11">
    <location>
        <begin position="21"/>
        <end position="41"/>
    </location>
</feature>
<keyword evidence="14" id="KW-1185">Reference proteome</keyword>
<dbReference type="InterPro" id="IPR050599">
    <property type="entry name" value="VDCC_alpha-1_subunit"/>
</dbReference>
<evidence type="ECO:0000313" key="13">
    <source>
        <dbReference type="EMBL" id="RZI46561.1"/>
    </source>
</evidence>
<comment type="caution">
    <text evidence="13">The sequence shown here is derived from an EMBL/GenBank/DDBJ whole genome shotgun (WGS) entry which is preliminary data.</text>
</comment>
<evidence type="ECO:0000256" key="6">
    <source>
        <dbReference type="ARBA" id="ARBA00022989"/>
    </source>
</evidence>
<evidence type="ECO:0000256" key="5">
    <source>
        <dbReference type="ARBA" id="ARBA00022882"/>
    </source>
</evidence>
<dbReference type="Proteomes" id="UP000293550">
    <property type="component" value="Unassembled WGS sequence"/>
</dbReference>
<protein>
    <submittedName>
        <fullName evidence="13">Ion transporter</fullName>
    </submittedName>
</protein>
<gene>
    <name evidence="13" type="ORF">EQU50_02945</name>
</gene>
<dbReference type="InterPro" id="IPR005821">
    <property type="entry name" value="Ion_trans_dom"/>
</dbReference>
<organism evidence="13 14">
    <name type="scientific">Candidatus Finniella inopinata</name>
    <dbReference type="NCBI Taxonomy" id="1696036"/>
    <lineage>
        <taxon>Bacteria</taxon>
        <taxon>Pseudomonadati</taxon>
        <taxon>Pseudomonadota</taxon>
        <taxon>Alphaproteobacteria</taxon>
        <taxon>Holosporales</taxon>
        <taxon>Candidatus Paracaedibacteraceae</taxon>
        <taxon>Candidatus Finniella</taxon>
    </lineage>
</organism>
<evidence type="ECO:0000256" key="4">
    <source>
        <dbReference type="ARBA" id="ARBA00022837"/>
    </source>
</evidence>
<dbReference type="Gene3D" id="1.20.120.350">
    <property type="entry name" value="Voltage-gated potassium channels. Chain C"/>
    <property type="match status" value="1"/>
</dbReference>
<feature type="transmembrane region" description="Helical" evidence="11">
    <location>
        <begin position="53"/>
        <end position="71"/>
    </location>
</feature>
<name>A0A4Q7DHY1_9PROT</name>
<dbReference type="SUPFAM" id="SSF81324">
    <property type="entry name" value="Voltage-gated potassium channels"/>
    <property type="match status" value="1"/>
</dbReference>
<dbReference type="GO" id="GO:0098703">
    <property type="term" value="P:calcium ion import across plasma membrane"/>
    <property type="evidence" value="ECO:0007669"/>
    <property type="project" value="TreeGrafter"/>
</dbReference>
<dbReference type="AlphaFoldDB" id="A0A4Q7DHY1"/>
<dbReference type="Pfam" id="PF00520">
    <property type="entry name" value="Ion_trans"/>
    <property type="match status" value="1"/>
</dbReference>
<dbReference type="InterPro" id="IPR027359">
    <property type="entry name" value="Volt_channel_dom_sf"/>
</dbReference>
<evidence type="ECO:0000256" key="11">
    <source>
        <dbReference type="SAM" id="Phobius"/>
    </source>
</evidence>
<keyword evidence="7" id="KW-0406">Ion transport</keyword>
<evidence type="ECO:0000256" key="1">
    <source>
        <dbReference type="ARBA" id="ARBA00004141"/>
    </source>
</evidence>
<feature type="domain" description="Ion transport" evidence="12">
    <location>
        <begin position="21"/>
        <end position="121"/>
    </location>
</feature>
<keyword evidence="3 11" id="KW-0812">Transmembrane</keyword>
<keyword evidence="6 11" id="KW-1133">Transmembrane helix</keyword>
<keyword evidence="5" id="KW-0851">Voltage-gated channel</keyword>
<evidence type="ECO:0000259" key="12">
    <source>
        <dbReference type="Pfam" id="PF00520"/>
    </source>
</evidence>
<evidence type="ECO:0000256" key="9">
    <source>
        <dbReference type="ARBA" id="ARBA00023180"/>
    </source>
</evidence>
<dbReference type="RefSeq" id="WP_130153660.1">
    <property type="nucleotide sequence ID" value="NZ_SCFB01000004.1"/>
</dbReference>
<dbReference type="PANTHER" id="PTHR45628">
    <property type="entry name" value="VOLTAGE-DEPENDENT CALCIUM CHANNEL TYPE A SUBUNIT ALPHA-1"/>
    <property type="match status" value="1"/>
</dbReference>
<evidence type="ECO:0000256" key="10">
    <source>
        <dbReference type="ARBA" id="ARBA00023303"/>
    </source>
</evidence>
<keyword evidence="2" id="KW-0813">Transport</keyword>
<evidence type="ECO:0000256" key="8">
    <source>
        <dbReference type="ARBA" id="ARBA00023136"/>
    </source>
</evidence>
<dbReference type="GO" id="GO:0008331">
    <property type="term" value="F:high voltage-gated calcium channel activity"/>
    <property type="evidence" value="ECO:0007669"/>
    <property type="project" value="TreeGrafter"/>
</dbReference>
<reference evidence="13 14" key="1">
    <citation type="submission" date="2018-10" db="EMBL/GenBank/DDBJ databases">
        <title>An updated phylogeny of the Alphaproteobacteria reveals that the parasitic Rickettsiales and Holosporales have independent origins.</title>
        <authorList>
            <person name="Munoz-Gomez S.A."/>
            <person name="Hess S."/>
            <person name="Burger G."/>
            <person name="Lang B.F."/>
            <person name="Susko E."/>
            <person name="Slamovits C.H."/>
            <person name="Roger A.J."/>
        </authorList>
    </citation>
    <scope>NUCLEOTIDE SEQUENCE [LARGE SCALE GENOMIC DNA]</scope>
    <source>
        <strain evidence="13">HOLO01</strain>
    </source>
</reference>
<dbReference type="GO" id="GO:0005891">
    <property type="term" value="C:voltage-gated calcium channel complex"/>
    <property type="evidence" value="ECO:0007669"/>
    <property type="project" value="TreeGrafter"/>
</dbReference>
<keyword evidence="10" id="KW-0407">Ion channel</keyword>